<organism evidence="1 2">
    <name type="scientific">Rhodotorula mucilaginosa</name>
    <name type="common">Yeast</name>
    <name type="synonym">Rhodotorula rubra</name>
    <dbReference type="NCBI Taxonomy" id="5537"/>
    <lineage>
        <taxon>Eukaryota</taxon>
        <taxon>Fungi</taxon>
        <taxon>Dikarya</taxon>
        <taxon>Basidiomycota</taxon>
        <taxon>Pucciniomycotina</taxon>
        <taxon>Microbotryomycetes</taxon>
        <taxon>Sporidiobolales</taxon>
        <taxon>Sporidiobolaceae</taxon>
        <taxon>Rhodotorula</taxon>
    </lineage>
</organism>
<dbReference type="OrthoDB" id="2527069at2759"/>
<proteinExistence type="predicted"/>
<protein>
    <recommendedName>
        <fullName evidence="3">F-box domain-containing protein</fullName>
    </recommendedName>
</protein>
<evidence type="ECO:0000313" key="1">
    <source>
        <dbReference type="EMBL" id="KAG0665606.1"/>
    </source>
</evidence>
<name>A0A9P6W8J1_RHOMI</name>
<evidence type="ECO:0000313" key="2">
    <source>
        <dbReference type="Proteomes" id="UP000777482"/>
    </source>
</evidence>
<dbReference type="Gene3D" id="3.80.10.10">
    <property type="entry name" value="Ribonuclease Inhibitor"/>
    <property type="match status" value="1"/>
</dbReference>
<gene>
    <name evidence="1" type="ORF">C6P46_006389</name>
</gene>
<dbReference type="InterPro" id="IPR032675">
    <property type="entry name" value="LRR_dom_sf"/>
</dbReference>
<accession>A0A9P6W8J1</accession>
<sequence length="458" mass="50470">MDDSRLKRTKLDAGEPDVDRFSKLPNELLHRIFSLAYARSTPTEPLSRRLRPFYDALKFIKIAARGSRIRSLYEAVTARPAFGSAVREARLVNRASDTQLGTSEVQTLFELLPNLKIVDISGSDSAPWLEAVFPTRDGAETALRPSVKVLCVESSDAHGAGYDAKVLAALKQLPNLEDGQLHLPGSSADQADSSMVDLSLPGVDRLHLDLHGNGAAVGDFVACFPRLRSLSLRACEATCDFSPALAGIKSYKDLRSICLRGHAPLGWQFPKELAKFAALEVLGLDGDFAHVGPEAYGALQYVPITTLYISTGSDVSAAGLETLLGPRGSCPTLRFLRLDNLSADYPPDLGRAEIEDEEFNLYEFADSSYEAASILSRFKLPRWTTQFSRSAYDRLARAAKSHGVVVKGSTVAACRIDRHYEELFGVVDEWREVEAVQMDEEDDDFELEDTEERWPIIL</sequence>
<reference evidence="1 2" key="1">
    <citation type="submission" date="2020-11" db="EMBL/GenBank/DDBJ databases">
        <title>Kefir isolates.</title>
        <authorList>
            <person name="Marcisauskas S."/>
            <person name="Kim Y."/>
            <person name="Blasche S."/>
        </authorList>
    </citation>
    <scope>NUCLEOTIDE SEQUENCE [LARGE SCALE GENOMIC DNA]</scope>
    <source>
        <strain evidence="1 2">KR</strain>
    </source>
</reference>
<dbReference type="Proteomes" id="UP000777482">
    <property type="component" value="Unassembled WGS sequence"/>
</dbReference>
<dbReference type="AlphaFoldDB" id="A0A9P6W8J1"/>
<keyword evidence="2" id="KW-1185">Reference proteome</keyword>
<dbReference type="SUPFAM" id="SSF52047">
    <property type="entry name" value="RNI-like"/>
    <property type="match status" value="1"/>
</dbReference>
<comment type="caution">
    <text evidence="1">The sequence shown here is derived from an EMBL/GenBank/DDBJ whole genome shotgun (WGS) entry which is preliminary data.</text>
</comment>
<dbReference type="EMBL" id="PUHQ01000008">
    <property type="protein sequence ID" value="KAG0665606.1"/>
    <property type="molecule type" value="Genomic_DNA"/>
</dbReference>
<evidence type="ECO:0008006" key="3">
    <source>
        <dbReference type="Google" id="ProtNLM"/>
    </source>
</evidence>